<comment type="caution">
    <text evidence="1">The sequence shown here is derived from an EMBL/GenBank/DDBJ whole genome shotgun (WGS) entry which is preliminary data.</text>
</comment>
<evidence type="ECO:0000313" key="2">
    <source>
        <dbReference type="Proteomes" id="UP000805649"/>
    </source>
</evidence>
<keyword evidence="2" id="KW-1185">Reference proteome</keyword>
<reference evidence="1 2" key="1">
    <citation type="journal article" date="2020" name="Phytopathology">
        <title>Genome Sequence Resources of Colletotrichum truncatum, C. plurivorum, C. musicola, and C. sojae: Four Species Pathogenic to Soybean (Glycine max).</title>
        <authorList>
            <person name="Rogerio F."/>
            <person name="Boufleur T.R."/>
            <person name="Ciampi-Guillardi M."/>
            <person name="Sukno S.A."/>
            <person name="Thon M.R."/>
            <person name="Massola Junior N.S."/>
            <person name="Baroncelli R."/>
        </authorList>
    </citation>
    <scope>NUCLEOTIDE SEQUENCE [LARGE SCALE GENOMIC DNA]</scope>
    <source>
        <strain evidence="1 2">CMES1059</strain>
    </source>
</reference>
<name>A0ACC3YST0_COLTU</name>
<gene>
    <name evidence="1" type="ORF">CTRU02_209570</name>
</gene>
<sequence length="2432" mass="267435">MPSAVNLWDKAFDSLAPDLKLILSTTKSQRRDILGAVLKEAQSKRDLSIQKRWKFTKPDGGTIIVRDVLEKITGWVHRFIATGDTVVQYDPGHAALPWAAVRFLLQVAISEIQMFGALVDDLEYITGMMVRYRTFEKLYLGDAHSENETGLQDALVRLYAEVLTHLSNAVKFFDERTYVRLLKSPFRTADVERAKAMHDREVEVEQFAKLADAEILRSLNATFSRLSVQISVTITEKKYNDIVEWLSVTSYHSHHQSISHLRLPNAGQWLLEHAEVARWQSSSSSSLLLLHGISGSGKTTLCSVIVDSLLSRASNNPSAAPFAYFYCANPEFEKARRTADDIMRTILFQLAIDGSSCTNMKEFLPDEYERQLLRSRAGKSDIHRLTTADCVRLILELAQQDPITIVIDGLDSVDNKERPRLIEALEELISTAENVVKIFVTSQTSNSASNLPVSEFTIQITQQEARQDMEEFIDHLLNTAVARKELLEGNLPHDTRELLRQGLLDGAGEMFQWAKLQIERMCREKVEADLIRVLKNEIPQDINSLYQKVLQEIWKAGDSSREVAMKVLSWVLYMREPLTPAAFLSALRPEDDASLNLRQALATCTTLVALDTNCNVVRFTHQSIQDFLSQHPHFTPAKAHQLLASCCLEACLHGPGLVSEEGFGIPSDDFYVYAAMFWPVHAGLAQQMDHSSLQAKNLVQRIIAFAFDEDWELTLSFDAWVDNVRQVASLLPRDHTLKVKLNAIPAIDPGALFPLSIFGFDNILTLALAHIQNLDVNCSNEFGQTPIYLASTFGHLRTVNLLLSHGAQVNAQGGSKGSPLHAACFWGHLEVAQSLLRHGAQVSCGSVFKTALDAACRGGREDVALFLLDVDALIESYDEALNDAALVGFIRVVERLQVHYFTSSDEQQPDKIRKKIRKAIKGGQVGVLRQFLNCNTKNRSFLSHDSVALAALYNHKSMVEFLLDLKLDLEAHGDFGSPLRTACLFNHRFIVRLLLDRGARINASGPLGHALQAAALSGHTSLAKLLIEEGADTDQRSGFYGTALQAAAYNGHLDTVELLLEAGSKTYDQVNELEALQFAAEGGRQDVIMLILRKTRNLAPIKPLPPAMGSANPRPQPLQKTLRWNLPFSGAVSAGAPISRAKKRPPVTKGTLEALSSTGKTLPLNQVSDFETRRDALISNSLLIGSASCGHHKTVQWLLEQQQNSLEPWSIWKDIPEAISAASANGHLTTLYILFDFISNETSRATIGLPEYEAAGDVDKAIELASWHLSGSEITKISTKYSRAAHKYGLVHVTISELLEDFSTTLATQLLESLALKDRMPQSGVEAFVSAAAGGSVEAMQLFTSHWKNLDANKEAVCRALVVASEHGHYTAVRYLVQDLGAPVNHCAPDLGFGPLLSPTGNRLRVTIEYSSGWMTVEGRHGVYNVQIAPDRHWDSPETDTRVEQCPKPLVISPLQACLQGYAYNFNKNLEYSTFTQFSLLETKELGEWCKHEQQKVIDFLLQQGAAPNDLGGQRMFPIQVAAKYCSGKILESLISAGADASLTGLDLAPGQVLREDTYPSHAEARRYHFSSANTALFEAAGRTASASHVRTLLLSGVTLPEDTDGKDRLLFQALQYIENDFHKHMLKKEVRPESPYHYHHHRFVMEEPISGELGRVLSILLSHIPGITTTGVKWTIALQMAAFQNQSDLVSCLISRGVNLNSVGEYYGTCLQAAARCGHVAMMRELIDAGADVNATGGLWHTALRAALVNGNEAAITLLLDNGADVRLEDDEGLQDYEFSEKELLNTLQLACESGKVDIVRRLLAHGADVTARVSGGSQHPLIMAAHQGSVAMVRDLINAGAPINICGEPLSQYEGPRPENGSPLHAASVGEHLEVIDLLLLLGADIESPGNGSETPLSAAASKGKITAVERLIQAGAKTNDNAALEKALRNGHLNVVRSLIKSGADPIGVVTLACELGNLDMIEFLLDKALSSNSTETVLDKSFAAEDLGESVTRILIQYATPTASQFCQACATGSESSVEFMLRQTSVNVNSPCESSGCFPLQLAAFHLRSDIVRVLLSHGADPDVESFTHGTPLNTALKACAAPILRSLTSGDFRSIIDRLSLPAPRDKPYPYSDSYLDDDPHRPDSLLLSKCSDIAKQLIEHGADVLRPERYLGPPLHLACLLGDQSIAELLIDKGANLNATVGHFQTPIFAAVHVRAFDVIPLLLERQTDLGYVHGEYGTPLHHACRLQDGWSAQQLLENGADATIADAQGLTPLTLVLQTELDIRHSTTERVPRYEWETSALDALLALASPIHVSDDDLLKAANLSRGNETATNVLNRLLCLDGSRLTGSSRQPIDAIDMLLKHDSSSIDISLQAFKNIFQTGEEAATRLLDLYERYAKRLPFSDDVLIGLDINYHSVKKLVEDVQEGLEPARPGRRTRRARWRQ</sequence>
<proteinExistence type="predicted"/>
<dbReference type="Proteomes" id="UP000805649">
    <property type="component" value="Unassembled WGS sequence"/>
</dbReference>
<dbReference type="EMBL" id="VUJX02000006">
    <property type="protein sequence ID" value="KAL0934979.1"/>
    <property type="molecule type" value="Genomic_DNA"/>
</dbReference>
<organism evidence="1 2">
    <name type="scientific">Colletotrichum truncatum</name>
    <name type="common">Anthracnose fungus</name>
    <name type="synonym">Colletotrichum capsici</name>
    <dbReference type="NCBI Taxonomy" id="5467"/>
    <lineage>
        <taxon>Eukaryota</taxon>
        <taxon>Fungi</taxon>
        <taxon>Dikarya</taxon>
        <taxon>Ascomycota</taxon>
        <taxon>Pezizomycotina</taxon>
        <taxon>Sordariomycetes</taxon>
        <taxon>Hypocreomycetidae</taxon>
        <taxon>Glomerellales</taxon>
        <taxon>Glomerellaceae</taxon>
        <taxon>Colletotrichum</taxon>
        <taxon>Colletotrichum truncatum species complex</taxon>
    </lineage>
</organism>
<accession>A0ACC3YST0</accession>
<protein>
    <submittedName>
        <fullName evidence="1">Multiple ankyrin repeats single kh domain-containing protein</fullName>
    </submittedName>
</protein>
<evidence type="ECO:0000313" key="1">
    <source>
        <dbReference type="EMBL" id="KAL0934979.1"/>
    </source>
</evidence>